<dbReference type="InterPro" id="IPR007271">
    <property type="entry name" value="Nuc_sug_transpt"/>
</dbReference>
<dbReference type="GO" id="GO:0015165">
    <property type="term" value="F:pyrimidine nucleotide-sugar transmembrane transporter activity"/>
    <property type="evidence" value="ECO:0007669"/>
    <property type="project" value="InterPro"/>
</dbReference>
<gene>
    <name evidence="7" type="ORF">TRAPUB_919</name>
</gene>
<protein>
    <submittedName>
        <fullName evidence="7">UDP-galactose transporter</fullName>
    </submittedName>
</protein>
<proteinExistence type="predicted"/>
<dbReference type="STRING" id="154538.A0A1M2VKV4"/>
<dbReference type="OMA" id="FANFGFW"/>
<dbReference type="SUPFAM" id="SSF103481">
    <property type="entry name" value="Multidrug resistance efflux transporter EmrE"/>
    <property type="match status" value="1"/>
</dbReference>
<accession>A0A1M2VKV4</accession>
<evidence type="ECO:0000256" key="4">
    <source>
        <dbReference type="ARBA" id="ARBA00023136"/>
    </source>
</evidence>
<dbReference type="EMBL" id="MNAD01001075">
    <property type="protein sequence ID" value="OJT08186.1"/>
    <property type="molecule type" value="Genomic_DNA"/>
</dbReference>
<sequence length="491" mass="53016">MHYSRVSSAPSHTYSAASAVLLTELLKGSISLTVAFLRLDYCSPNAAAGSSLWNPRVLFYRFRRLGKEVFRPDCWKLSIPAILYVIQNNLQFVAVSNLEAATFQVSYQMKILTTAAFSVVLLRKRLSPTKWLALLFLAIGVGIVQIQNGSSSGHSSSGSGPDMNAFKGFMAVVMACFTSGLAGVYFEMVLKGSQTDLWVRNVQLSLFSLLPALVPILFSSTNPSGPSPGWLQHLFANFGFWAWATVLTQVVGGLLTALVIKYADNILKGFATSLSIVISFLASVALFHFQITVAFVLGSTVVLVATWMYNQPDAPAGDNLYPKECRSGWSWGWRRTASGARNTSALELATTNMTVSRRASTSSLSSLTSVPAGASKSYPGSPVEREAPFFPQLLEKGLLGKRKEDDPTPFFPTPLRASRAATRLAHYFTRSGSGSFVISENASYLPSHSSLYASVSPSASYPSTRPPSALSSRPASAMGTVPETAQEDHHS</sequence>
<dbReference type="Pfam" id="PF04142">
    <property type="entry name" value="Nuc_sug_transp"/>
    <property type="match status" value="1"/>
</dbReference>
<evidence type="ECO:0000313" key="8">
    <source>
        <dbReference type="Proteomes" id="UP000184267"/>
    </source>
</evidence>
<reference evidence="7 8" key="1">
    <citation type="submission" date="2016-10" db="EMBL/GenBank/DDBJ databases">
        <title>Genome sequence of the basidiomycete white-rot fungus Trametes pubescens.</title>
        <authorList>
            <person name="Makela M.R."/>
            <person name="Granchi Z."/>
            <person name="Peng M."/>
            <person name="De Vries R.P."/>
            <person name="Grigoriev I."/>
            <person name="Riley R."/>
            <person name="Hilden K."/>
        </authorList>
    </citation>
    <scope>NUCLEOTIDE SEQUENCE [LARGE SCALE GENOMIC DNA]</scope>
    <source>
        <strain evidence="7 8">FBCC735</strain>
    </source>
</reference>
<feature type="transmembrane region" description="Helical" evidence="6">
    <location>
        <begin position="168"/>
        <end position="186"/>
    </location>
</feature>
<feature type="transmembrane region" description="Helical" evidence="6">
    <location>
        <begin position="266"/>
        <end position="285"/>
    </location>
</feature>
<dbReference type="Proteomes" id="UP000184267">
    <property type="component" value="Unassembled WGS sequence"/>
</dbReference>
<dbReference type="NCBIfam" id="TIGR00803">
    <property type="entry name" value="nst"/>
    <property type="match status" value="1"/>
</dbReference>
<evidence type="ECO:0000256" key="5">
    <source>
        <dbReference type="SAM" id="MobiDB-lite"/>
    </source>
</evidence>
<feature type="transmembrane region" description="Helical" evidence="6">
    <location>
        <begin position="238"/>
        <end position="259"/>
    </location>
</feature>
<evidence type="ECO:0000313" key="7">
    <source>
        <dbReference type="EMBL" id="OJT08186.1"/>
    </source>
</evidence>
<evidence type="ECO:0000256" key="1">
    <source>
        <dbReference type="ARBA" id="ARBA00004141"/>
    </source>
</evidence>
<evidence type="ECO:0000256" key="6">
    <source>
        <dbReference type="SAM" id="Phobius"/>
    </source>
</evidence>
<keyword evidence="4 6" id="KW-0472">Membrane</keyword>
<comment type="subcellular location">
    <subcellularLocation>
        <location evidence="1">Membrane</location>
        <topology evidence="1">Multi-pass membrane protein</topology>
    </subcellularLocation>
</comment>
<keyword evidence="3 6" id="KW-1133">Transmembrane helix</keyword>
<comment type="caution">
    <text evidence="7">The sequence shown here is derived from an EMBL/GenBank/DDBJ whole genome shotgun (WGS) entry which is preliminary data.</text>
</comment>
<organism evidence="7 8">
    <name type="scientific">Trametes pubescens</name>
    <name type="common">White-rot fungus</name>
    <dbReference type="NCBI Taxonomy" id="154538"/>
    <lineage>
        <taxon>Eukaryota</taxon>
        <taxon>Fungi</taxon>
        <taxon>Dikarya</taxon>
        <taxon>Basidiomycota</taxon>
        <taxon>Agaricomycotina</taxon>
        <taxon>Agaricomycetes</taxon>
        <taxon>Polyporales</taxon>
        <taxon>Polyporaceae</taxon>
        <taxon>Trametes</taxon>
    </lineage>
</organism>
<feature type="transmembrane region" description="Helical" evidence="6">
    <location>
        <begin position="198"/>
        <end position="218"/>
    </location>
</feature>
<dbReference type="InterPro" id="IPR037185">
    <property type="entry name" value="EmrE-like"/>
</dbReference>
<feature type="transmembrane region" description="Helical" evidence="6">
    <location>
        <begin position="131"/>
        <end position="148"/>
    </location>
</feature>
<dbReference type="GO" id="GO:0000139">
    <property type="term" value="C:Golgi membrane"/>
    <property type="evidence" value="ECO:0007669"/>
    <property type="project" value="InterPro"/>
</dbReference>
<dbReference type="OrthoDB" id="408493at2759"/>
<dbReference type="AlphaFoldDB" id="A0A1M2VKV4"/>
<keyword evidence="2 6" id="KW-0812">Transmembrane</keyword>
<evidence type="ECO:0000256" key="3">
    <source>
        <dbReference type="ARBA" id="ARBA00022989"/>
    </source>
</evidence>
<evidence type="ECO:0000256" key="2">
    <source>
        <dbReference type="ARBA" id="ARBA00022692"/>
    </source>
</evidence>
<feature type="compositionally biased region" description="Low complexity" evidence="5">
    <location>
        <begin position="454"/>
        <end position="477"/>
    </location>
</feature>
<name>A0A1M2VKV4_TRAPU</name>
<dbReference type="PANTHER" id="PTHR10231">
    <property type="entry name" value="NUCLEOTIDE-SUGAR TRANSMEMBRANE TRANSPORTER"/>
    <property type="match status" value="1"/>
</dbReference>
<feature type="region of interest" description="Disordered" evidence="5">
    <location>
        <begin position="454"/>
        <end position="491"/>
    </location>
</feature>
<keyword evidence="8" id="KW-1185">Reference proteome</keyword>